<comment type="caution">
    <text evidence="4">The sequence shown here is derived from an EMBL/GenBank/DDBJ whole genome shotgun (WGS) entry which is preliminary data.</text>
</comment>
<feature type="domain" description="N-acetyltransferase" evidence="3">
    <location>
        <begin position="1"/>
        <end position="139"/>
    </location>
</feature>
<gene>
    <name evidence="4" type="ORF">CSC78_18560</name>
</gene>
<accession>A0ABQ6ZCE2</accession>
<dbReference type="InterPro" id="IPR000182">
    <property type="entry name" value="GNAT_dom"/>
</dbReference>
<dbReference type="PANTHER" id="PTHR10545">
    <property type="entry name" value="DIAMINE N-ACETYLTRANSFERASE"/>
    <property type="match status" value="1"/>
</dbReference>
<keyword evidence="1" id="KW-0808">Transferase</keyword>
<organism evidence="4 5">
    <name type="scientific">Pseudoxanthomonas japonensis</name>
    <dbReference type="NCBI Taxonomy" id="69284"/>
    <lineage>
        <taxon>Bacteria</taxon>
        <taxon>Pseudomonadati</taxon>
        <taxon>Pseudomonadota</taxon>
        <taxon>Gammaproteobacteria</taxon>
        <taxon>Lysobacterales</taxon>
        <taxon>Lysobacteraceae</taxon>
        <taxon>Pseudoxanthomonas</taxon>
    </lineage>
</organism>
<evidence type="ECO:0000259" key="3">
    <source>
        <dbReference type="PROSITE" id="PS51186"/>
    </source>
</evidence>
<sequence>MVPLCVAHAAYEGATLPGPPSPDALQAALWGPFPRLYAWIASVNDEMVGYGSGSLTYCTWSASTYFLMDALFIEEAYRGIGLGADLLGAMRDFACSKQCTRMEWLTPTWNTSALGFYESRGAVCQERIRLKLSLDRDPL</sequence>
<keyword evidence="2" id="KW-0012">Acyltransferase</keyword>
<evidence type="ECO:0000256" key="2">
    <source>
        <dbReference type="ARBA" id="ARBA00023315"/>
    </source>
</evidence>
<evidence type="ECO:0000256" key="1">
    <source>
        <dbReference type="ARBA" id="ARBA00022679"/>
    </source>
</evidence>
<evidence type="ECO:0000313" key="4">
    <source>
        <dbReference type="EMBL" id="KAF1720621.1"/>
    </source>
</evidence>
<dbReference type="CDD" id="cd04301">
    <property type="entry name" value="NAT_SF"/>
    <property type="match status" value="1"/>
</dbReference>
<keyword evidence="5" id="KW-1185">Reference proteome</keyword>
<dbReference type="SUPFAM" id="SSF55729">
    <property type="entry name" value="Acyl-CoA N-acyltransferases (Nat)"/>
    <property type="match status" value="1"/>
</dbReference>
<proteinExistence type="predicted"/>
<dbReference type="Pfam" id="PF00583">
    <property type="entry name" value="Acetyltransf_1"/>
    <property type="match status" value="1"/>
</dbReference>
<evidence type="ECO:0000313" key="5">
    <source>
        <dbReference type="Proteomes" id="UP000781710"/>
    </source>
</evidence>
<dbReference type="EMBL" id="PDWW01000044">
    <property type="protein sequence ID" value="KAF1720621.1"/>
    <property type="molecule type" value="Genomic_DNA"/>
</dbReference>
<dbReference type="Proteomes" id="UP000781710">
    <property type="component" value="Unassembled WGS sequence"/>
</dbReference>
<dbReference type="PROSITE" id="PS51186">
    <property type="entry name" value="GNAT"/>
    <property type="match status" value="1"/>
</dbReference>
<protein>
    <recommendedName>
        <fullName evidence="3">N-acetyltransferase domain-containing protein</fullName>
    </recommendedName>
</protein>
<dbReference type="Gene3D" id="3.40.630.30">
    <property type="match status" value="1"/>
</dbReference>
<dbReference type="InterPro" id="IPR051016">
    <property type="entry name" value="Diverse_Substrate_AcTransf"/>
</dbReference>
<dbReference type="PANTHER" id="PTHR10545:SF29">
    <property type="entry name" value="GH14572P-RELATED"/>
    <property type="match status" value="1"/>
</dbReference>
<dbReference type="InterPro" id="IPR016181">
    <property type="entry name" value="Acyl_CoA_acyltransferase"/>
</dbReference>
<name>A0ABQ6ZCE2_9GAMM</name>
<reference evidence="4 5" key="1">
    <citation type="submission" date="2017-10" db="EMBL/GenBank/DDBJ databases">
        <title>Whole genome sequencing of members of genus Pseudoxanthomonas.</title>
        <authorList>
            <person name="Kumar S."/>
            <person name="Bansal K."/>
            <person name="Kaur A."/>
            <person name="Patil P."/>
            <person name="Sharma S."/>
            <person name="Patil P.B."/>
        </authorList>
    </citation>
    <scope>NUCLEOTIDE SEQUENCE [LARGE SCALE GENOMIC DNA]</scope>
    <source>
        <strain evidence="4 5">DSM 17109</strain>
    </source>
</reference>